<dbReference type="EMBL" id="BAABDQ010000027">
    <property type="protein sequence ID" value="GAA3592381.1"/>
    <property type="molecule type" value="Genomic_DNA"/>
</dbReference>
<dbReference type="RefSeq" id="WP_345571819.1">
    <property type="nucleotide sequence ID" value="NZ_BAABDQ010000027.1"/>
</dbReference>
<dbReference type="Gene3D" id="2.30.40.10">
    <property type="entry name" value="Urease, subunit C, domain 1"/>
    <property type="match status" value="1"/>
</dbReference>
<keyword evidence="3" id="KW-1185">Reference proteome</keyword>
<protein>
    <submittedName>
        <fullName evidence="2">Amidohydrolase</fullName>
    </submittedName>
</protein>
<organism evidence="2 3">
    <name type="scientific">Nonomuraea rosea</name>
    <dbReference type="NCBI Taxonomy" id="638574"/>
    <lineage>
        <taxon>Bacteria</taxon>
        <taxon>Bacillati</taxon>
        <taxon>Actinomycetota</taxon>
        <taxon>Actinomycetes</taxon>
        <taxon>Streptosporangiales</taxon>
        <taxon>Streptosporangiaceae</taxon>
        <taxon>Nonomuraea</taxon>
    </lineage>
</organism>
<dbReference type="Gene3D" id="3.10.310.70">
    <property type="match status" value="1"/>
</dbReference>
<dbReference type="SUPFAM" id="SSF51338">
    <property type="entry name" value="Composite domain of metallo-dependent hydrolases"/>
    <property type="match status" value="1"/>
</dbReference>
<sequence>MSGATQDLLLRDARLPGAGTPADVLVSAGRVAALRPAGTVRRDGAAEVRLGGRWLRPALWDEHVHFTQWVIRRGRLDLSGTGSAAEVLAIVRAAPPGAGMLVGYGFRDGLWPDPPSLAGLDSVAPDRPVALVSGDLHCGWLNSRAAALLGVTVDASGLARETPWIGALHRLDVETAPGVAAYRAAAQDAARLGVVGIVDFENADNLRDWPARVAAGVTSLRVEASIWPSRLAAAAERGQRTGLPLDEQGLVTVGRLKIVADGSLNTRTALCWEPYPGMDPAGPHACGMQSVAPDELRELLAAARRAGIEVAVHAIGDRANAEVLDAFEASGVRGVIEHAQLVSAGDFARFGRLGVVASVQPEHAMDDRDLADRYWHGRTGRAFAFRSLHEGGATVRLGSDAPVSPLDPWLAISAAVTRSRGGREAWHPEQRLPREVALAASARGRTRVAAGDVADLMVLDQDPAVLDEERLRDVGVAGTLLAGRWTWNALGR</sequence>
<dbReference type="Proteomes" id="UP001500630">
    <property type="component" value="Unassembled WGS sequence"/>
</dbReference>
<comment type="caution">
    <text evidence="2">The sequence shown here is derived from an EMBL/GenBank/DDBJ whole genome shotgun (WGS) entry which is preliminary data.</text>
</comment>
<accession>A0ABP6YXU5</accession>
<name>A0ABP6YXU5_9ACTN</name>
<dbReference type="InterPro" id="IPR013108">
    <property type="entry name" value="Amidohydro_3"/>
</dbReference>
<dbReference type="InterPro" id="IPR032466">
    <property type="entry name" value="Metal_Hydrolase"/>
</dbReference>
<dbReference type="InterPro" id="IPR011059">
    <property type="entry name" value="Metal-dep_hydrolase_composite"/>
</dbReference>
<dbReference type="PANTHER" id="PTHR22642:SF2">
    <property type="entry name" value="PROTEIN LONG AFTER FAR-RED 3"/>
    <property type="match status" value="1"/>
</dbReference>
<gene>
    <name evidence="2" type="ORF">GCM10022419_089070</name>
</gene>
<dbReference type="SUPFAM" id="SSF51556">
    <property type="entry name" value="Metallo-dependent hydrolases"/>
    <property type="match status" value="1"/>
</dbReference>
<proteinExistence type="predicted"/>
<evidence type="ECO:0000313" key="2">
    <source>
        <dbReference type="EMBL" id="GAA3592381.1"/>
    </source>
</evidence>
<dbReference type="Gene3D" id="3.20.20.140">
    <property type="entry name" value="Metal-dependent hydrolases"/>
    <property type="match status" value="1"/>
</dbReference>
<dbReference type="PANTHER" id="PTHR22642">
    <property type="entry name" value="IMIDAZOLONEPROPIONASE"/>
    <property type="match status" value="1"/>
</dbReference>
<dbReference type="Pfam" id="PF07969">
    <property type="entry name" value="Amidohydro_3"/>
    <property type="match status" value="1"/>
</dbReference>
<feature type="domain" description="Amidohydrolase 3" evidence="1">
    <location>
        <begin position="50"/>
        <end position="484"/>
    </location>
</feature>
<evidence type="ECO:0000259" key="1">
    <source>
        <dbReference type="Pfam" id="PF07969"/>
    </source>
</evidence>
<evidence type="ECO:0000313" key="3">
    <source>
        <dbReference type="Proteomes" id="UP001500630"/>
    </source>
</evidence>
<reference evidence="3" key="1">
    <citation type="journal article" date="2019" name="Int. J. Syst. Evol. Microbiol.">
        <title>The Global Catalogue of Microorganisms (GCM) 10K type strain sequencing project: providing services to taxonomists for standard genome sequencing and annotation.</title>
        <authorList>
            <consortium name="The Broad Institute Genomics Platform"/>
            <consortium name="The Broad Institute Genome Sequencing Center for Infectious Disease"/>
            <person name="Wu L."/>
            <person name="Ma J."/>
        </authorList>
    </citation>
    <scope>NUCLEOTIDE SEQUENCE [LARGE SCALE GENOMIC DNA]</scope>
    <source>
        <strain evidence="3">JCM 17326</strain>
    </source>
</reference>